<feature type="binding site" evidence="7">
    <location>
        <position position="94"/>
    </location>
    <ligand>
        <name>Mg(2+)</name>
        <dbReference type="ChEBI" id="CHEBI:18420"/>
        <label>1</label>
        <note>catalytic</note>
    </ligand>
</feature>
<evidence type="ECO:0000256" key="4">
    <source>
        <dbReference type="ARBA" id="ARBA00022723"/>
    </source>
</evidence>
<evidence type="ECO:0000256" key="6">
    <source>
        <dbReference type="ARBA" id="ARBA00022842"/>
    </source>
</evidence>
<protein>
    <recommendedName>
        <fullName evidence="8">Inositol-1-monophosphatase</fullName>
        <ecNumber evidence="8">3.1.3.25</ecNumber>
    </recommendedName>
</protein>
<dbReference type="GO" id="GO:0008934">
    <property type="term" value="F:inositol monophosphate 1-phosphatase activity"/>
    <property type="evidence" value="ECO:0007669"/>
    <property type="project" value="InterPro"/>
</dbReference>
<keyword evidence="10" id="KW-1185">Reference proteome</keyword>
<dbReference type="GO" id="GO:0006020">
    <property type="term" value="P:inositol metabolic process"/>
    <property type="evidence" value="ECO:0007669"/>
    <property type="project" value="TreeGrafter"/>
</dbReference>
<dbReference type="GO" id="GO:0046854">
    <property type="term" value="P:phosphatidylinositol phosphate biosynthetic process"/>
    <property type="evidence" value="ECO:0007669"/>
    <property type="project" value="InterPro"/>
</dbReference>
<feature type="binding site" evidence="7">
    <location>
        <position position="225"/>
    </location>
    <ligand>
        <name>Mg(2+)</name>
        <dbReference type="ChEBI" id="CHEBI:18420"/>
        <label>1</label>
        <note>catalytic</note>
    </ligand>
</feature>
<evidence type="ECO:0000313" key="9">
    <source>
        <dbReference type="EMBL" id="MCY1012089.1"/>
    </source>
</evidence>
<comment type="catalytic activity">
    <reaction evidence="1 8">
        <text>a myo-inositol phosphate + H2O = myo-inositol + phosphate</text>
        <dbReference type="Rhea" id="RHEA:24056"/>
        <dbReference type="ChEBI" id="CHEBI:15377"/>
        <dbReference type="ChEBI" id="CHEBI:17268"/>
        <dbReference type="ChEBI" id="CHEBI:43474"/>
        <dbReference type="ChEBI" id="CHEBI:84139"/>
        <dbReference type="EC" id="3.1.3.25"/>
    </reaction>
</comment>
<dbReference type="InterPro" id="IPR033942">
    <property type="entry name" value="IMPase"/>
</dbReference>
<reference evidence="9" key="1">
    <citation type="submission" date="2022-11" db="EMBL/GenBank/DDBJ databases">
        <title>Minimal conservation of predation-associated metabolite biosynthetic gene clusters underscores biosynthetic potential of Myxococcota including descriptions for ten novel species: Archangium lansinium sp. nov., Myxococcus landrumus sp. nov., Nannocystis bai.</title>
        <authorList>
            <person name="Ahearne A."/>
            <person name="Stevens C."/>
            <person name="Phillips K."/>
        </authorList>
    </citation>
    <scope>NUCLEOTIDE SEQUENCE</scope>
    <source>
        <strain evidence="9">Na p29</strain>
    </source>
</reference>
<dbReference type="GO" id="GO:0007165">
    <property type="term" value="P:signal transduction"/>
    <property type="evidence" value="ECO:0007669"/>
    <property type="project" value="TreeGrafter"/>
</dbReference>
<dbReference type="EMBL" id="JAPNKE010000002">
    <property type="protein sequence ID" value="MCY1012089.1"/>
    <property type="molecule type" value="Genomic_DNA"/>
</dbReference>
<dbReference type="FunFam" id="3.40.190.80:FF:000020">
    <property type="entry name" value="Fructose-1,6-bisphosphatase/inositol-1-monophosphatase"/>
    <property type="match status" value="1"/>
</dbReference>
<evidence type="ECO:0000256" key="2">
    <source>
        <dbReference type="ARBA" id="ARBA00001946"/>
    </source>
</evidence>
<comment type="similarity">
    <text evidence="3 8">Belongs to the inositol monophosphatase superfamily.</text>
</comment>
<comment type="caution">
    <text evidence="9">The sequence shown here is derived from an EMBL/GenBank/DDBJ whole genome shotgun (WGS) entry which is preliminary data.</text>
</comment>
<evidence type="ECO:0000256" key="5">
    <source>
        <dbReference type="ARBA" id="ARBA00022801"/>
    </source>
</evidence>
<gene>
    <name evidence="9" type="ORF">OV079_42390</name>
</gene>
<evidence type="ECO:0000313" key="10">
    <source>
        <dbReference type="Proteomes" id="UP001150924"/>
    </source>
</evidence>
<sequence length="286" mass="30550">MHDPELALAIAAAHAAGAVLLRHFEGVFEVETKSSPIDLVTSADRAAEAVVIEALRSVHPDHSFLAEESGLSGHDPKYTILPGPGELRWVIDPLDGTTNFAHGFPHFCVSIALCDQHGARLGVIHDPIRGETFVAVRGQGARLDRNARPGRALAVSQAGRLQQALIATGFSYQRATTRDDNLAEFCRVVPQVCCVRRAGSAALDLAYVAAGRLDGYWEYHLQPWDVAAGSLLVREAGGQIRRLDGAPWQIGCADVVAAGPTLLPTLLASCARPRSRRHEAAAAGPR</sequence>
<dbReference type="FunFam" id="3.30.540.10:FF:000003">
    <property type="entry name" value="Inositol-1-monophosphatase"/>
    <property type="match status" value="1"/>
</dbReference>
<dbReference type="AlphaFoldDB" id="A0A9X3J2S6"/>
<dbReference type="PRINTS" id="PR00377">
    <property type="entry name" value="IMPHPHTASES"/>
</dbReference>
<dbReference type="Proteomes" id="UP001150924">
    <property type="component" value="Unassembled WGS sequence"/>
</dbReference>
<accession>A0A9X3J2S6</accession>
<dbReference type="PROSITE" id="PS00630">
    <property type="entry name" value="IMP_2"/>
    <property type="match status" value="1"/>
</dbReference>
<proteinExistence type="inferred from homology"/>
<dbReference type="PROSITE" id="PS00629">
    <property type="entry name" value="IMP_1"/>
    <property type="match status" value="1"/>
</dbReference>
<dbReference type="InterPro" id="IPR022337">
    <property type="entry name" value="Inositol_monophosphatase_SuhB"/>
</dbReference>
<evidence type="ECO:0000256" key="8">
    <source>
        <dbReference type="RuleBase" id="RU364068"/>
    </source>
</evidence>
<keyword evidence="4 7" id="KW-0479">Metal-binding</keyword>
<name>A0A9X3J2S6_9BACT</name>
<evidence type="ECO:0000256" key="7">
    <source>
        <dbReference type="PIRSR" id="PIRSR600760-2"/>
    </source>
</evidence>
<evidence type="ECO:0000256" key="3">
    <source>
        <dbReference type="ARBA" id="ARBA00009759"/>
    </source>
</evidence>
<feature type="binding site" evidence="7">
    <location>
        <position position="92"/>
    </location>
    <ligand>
        <name>Mg(2+)</name>
        <dbReference type="ChEBI" id="CHEBI:18420"/>
        <label>1</label>
        <note>catalytic</note>
    </ligand>
</feature>
<dbReference type="PANTHER" id="PTHR20854">
    <property type="entry name" value="INOSITOL MONOPHOSPHATASE"/>
    <property type="match status" value="1"/>
</dbReference>
<dbReference type="PANTHER" id="PTHR20854:SF4">
    <property type="entry name" value="INOSITOL-1-MONOPHOSPHATASE-RELATED"/>
    <property type="match status" value="1"/>
</dbReference>
<dbReference type="Pfam" id="PF00459">
    <property type="entry name" value="Inositol_P"/>
    <property type="match status" value="1"/>
</dbReference>
<dbReference type="SUPFAM" id="SSF56655">
    <property type="entry name" value="Carbohydrate phosphatase"/>
    <property type="match status" value="1"/>
</dbReference>
<dbReference type="Gene3D" id="3.40.190.80">
    <property type="match status" value="1"/>
</dbReference>
<evidence type="ECO:0000256" key="1">
    <source>
        <dbReference type="ARBA" id="ARBA00001033"/>
    </source>
</evidence>
<dbReference type="EC" id="3.1.3.25" evidence="8"/>
<keyword evidence="5 8" id="KW-0378">Hydrolase</keyword>
<feature type="binding site" evidence="7">
    <location>
        <position position="95"/>
    </location>
    <ligand>
        <name>Mg(2+)</name>
        <dbReference type="ChEBI" id="CHEBI:18420"/>
        <label>1</label>
        <note>catalytic</note>
    </ligand>
</feature>
<feature type="binding site" evidence="7">
    <location>
        <position position="67"/>
    </location>
    <ligand>
        <name>Mg(2+)</name>
        <dbReference type="ChEBI" id="CHEBI:18420"/>
        <label>1</label>
        <note>catalytic</note>
    </ligand>
</feature>
<dbReference type="InterPro" id="IPR000760">
    <property type="entry name" value="Inositol_monophosphatase-like"/>
</dbReference>
<organism evidence="9 10">
    <name type="scientific">Nannocystis pusilla</name>
    <dbReference type="NCBI Taxonomy" id="889268"/>
    <lineage>
        <taxon>Bacteria</taxon>
        <taxon>Pseudomonadati</taxon>
        <taxon>Myxococcota</taxon>
        <taxon>Polyangia</taxon>
        <taxon>Nannocystales</taxon>
        <taxon>Nannocystaceae</taxon>
        <taxon>Nannocystis</taxon>
    </lineage>
</organism>
<dbReference type="InterPro" id="IPR020550">
    <property type="entry name" value="Inositol_monophosphatase_CS"/>
</dbReference>
<dbReference type="PRINTS" id="PR01959">
    <property type="entry name" value="SBIMPHPHTASE"/>
</dbReference>
<dbReference type="RefSeq" id="WP_267775425.1">
    <property type="nucleotide sequence ID" value="NZ_JAPNKE010000002.1"/>
</dbReference>
<keyword evidence="6 7" id="KW-0460">Magnesium</keyword>
<comment type="cofactor">
    <cofactor evidence="2 7 8">
        <name>Mg(2+)</name>
        <dbReference type="ChEBI" id="CHEBI:18420"/>
    </cofactor>
</comment>
<dbReference type="CDD" id="cd01639">
    <property type="entry name" value="IMPase"/>
    <property type="match status" value="1"/>
</dbReference>
<dbReference type="Gene3D" id="3.30.540.10">
    <property type="entry name" value="Fructose-1,6-Bisphosphatase, subunit A, domain 1"/>
    <property type="match status" value="1"/>
</dbReference>
<dbReference type="GO" id="GO:0046872">
    <property type="term" value="F:metal ion binding"/>
    <property type="evidence" value="ECO:0007669"/>
    <property type="project" value="UniProtKB-KW"/>
</dbReference>
<dbReference type="InterPro" id="IPR020583">
    <property type="entry name" value="Inositol_monoP_metal-BS"/>
</dbReference>